<gene>
    <name evidence="2" type="ORF">MM415A00178_0016</name>
    <name evidence="1" type="ORF">MM415B00368_0016</name>
</gene>
<dbReference type="EMBL" id="MT141547">
    <property type="protein sequence ID" value="QJA65981.1"/>
    <property type="molecule type" value="Genomic_DNA"/>
</dbReference>
<evidence type="ECO:0000313" key="2">
    <source>
        <dbReference type="EMBL" id="QJA84606.1"/>
    </source>
</evidence>
<dbReference type="EMBL" id="MT142532">
    <property type="protein sequence ID" value="QJA84606.1"/>
    <property type="molecule type" value="Genomic_DNA"/>
</dbReference>
<reference evidence="1" key="1">
    <citation type="submission" date="2020-03" db="EMBL/GenBank/DDBJ databases">
        <title>The deep terrestrial virosphere.</title>
        <authorList>
            <person name="Holmfeldt K."/>
            <person name="Nilsson E."/>
            <person name="Simone D."/>
            <person name="Lopez-Fernandez M."/>
            <person name="Wu X."/>
            <person name="de Brujin I."/>
            <person name="Lundin D."/>
            <person name="Andersson A."/>
            <person name="Bertilsson S."/>
            <person name="Dopson M."/>
        </authorList>
    </citation>
    <scope>NUCLEOTIDE SEQUENCE</scope>
    <source>
        <strain evidence="2">MM415A00178</strain>
        <strain evidence="1">MM415B00368</strain>
    </source>
</reference>
<dbReference type="AlphaFoldDB" id="A0A6M3JAA4"/>
<name>A0A6M3JAA4_9ZZZZ</name>
<sequence>MLLDLAERAGRLRPTPPCLPDEYDEALWDLFRLSVAVAQGLCSMCGVDFPAAILERRDVGIARYGQPLRYGDGRGIVDAAQEALDLCGYLAREIGEER</sequence>
<accession>A0A6M3JAA4</accession>
<evidence type="ECO:0000313" key="1">
    <source>
        <dbReference type="EMBL" id="QJA65981.1"/>
    </source>
</evidence>
<organism evidence="1">
    <name type="scientific">viral metagenome</name>
    <dbReference type="NCBI Taxonomy" id="1070528"/>
    <lineage>
        <taxon>unclassified sequences</taxon>
        <taxon>metagenomes</taxon>
        <taxon>organismal metagenomes</taxon>
    </lineage>
</organism>
<proteinExistence type="predicted"/>
<protein>
    <submittedName>
        <fullName evidence="1">Uncharacterized protein</fullName>
    </submittedName>
</protein>